<accession>A0AAV0CSQ2</accession>
<proteinExistence type="predicted"/>
<protein>
    <recommendedName>
        <fullName evidence="4">CCHC-type domain-containing protein</fullName>
    </recommendedName>
</protein>
<feature type="region of interest" description="Disordered" evidence="1">
    <location>
        <begin position="67"/>
        <end position="87"/>
    </location>
</feature>
<dbReference type="Proteomes" id="UP001152523">
    <property type="component" value="Unassembled WGS sequence"/>
</dbReference>
<evidence type="ECO:0000256" key="1">
    <source>
        <dbReference type="SAM" id="MobiDB-lite"/>
    </source>
</evidence>
<evidence type="ECO:0008006" key="4">
    <source>
        <dbReference type="Google" id="ProtNLM"/>
    </source>
</evidence>
<evidence type="ECO:0000313" key="3">
    <source>
        <dbReference type="Proteomes" id="UP001152523"/>
    </source>
</evidence>
<dbReference type="AlphaFoldDB" id="A0AAV0CSQ2"/>
<reference evidence="2" key="1">
    <citation type="submission" date="2022-07" db="EMBL/GenBank/DDBJ databases">
        <authorList>
            <person name="Macas J."/>
            <person name="Novak P."/>
            <person name="Neumann P."/>
        </authorList>
    </citation>
    <scope>NUCLEOTIDE SEQUENCE</scope>
</reference>
<evidence type="ECO:0000313" key="2">
    <source>
        <dbReference type="EMBL" id="CAH9084670.1"/>
    </source>
</evidence>
<gene>
    <name evidence="2" type="ORF">CEPIT_LOCUS8958</name>
</gene>
<sequence>MCQLCDKPGHSAKTCYIRNSIHPTANLANGGGDAFSNNNNWLLDTGATHHITSDLNNLHVHSDYIGDDSVAMGDGPNNRGILGPRPE</sequence>
<keyword evidence="3" id="KW-1185">Reference proteome</keyword>
<dbReference type="EMBL" id="CAMAPF010000047">
    <property type="protein sequence ID" value="CAH9084670.1"/>
    <property type="molecule type" value="Genomic_DNA"/>
</dbReference>
<comment type="caution">
    <text evidence="2">The sequence shown here is derived from an EMBL/GenBank/DDBJ whole genome shotgun (WGS) entry which is preliminary data.</text>
</comment>
<organism evidence="2 3">
    <name type="scientific">Cuscuta epithymum</name>
    <dbReference type="NCBI Taxonomy" id="186058"/>
    <lineage>
        <taxon>Eukaryota</taxon>
        <taxon>Viridiplantae</taxon>
        <taxon>Streptophyta</taxon>
        <taxon>Embryophyta</taxon>
        <taxon>Tracheophyta</taxon>
        <taxon>Spermatophyta</taxon>
        <taxon>Magnoliopsida</taxon>
        <taxon>eudicotyledons</taxon>
        <taxon>Gunneridae</taxon>
        <taxon>Pentapetalae</taxon>
        <taxon>asterids</taxon>
        <taxon>lamiids</taxon>
        <taxon>Solanales</taxon>
        <taxon>Convolvulaceae</taxon>
        <taxon>Cuscuteae</taxon>
        <taxon>Cuscuta</taxon>
        <taxon>Cuscuta subgen. Cuscuta</taxon>
    </lineage>
</organism>
<name>A0AAV0CSQ2_9ASTE</name>